<dbReference type="InterPro" id="IPR036412">
    <property type="entry name" value="HAD-like_sf"/>
</dbReference>
<dbReference type="GO" id="GO:0019829">
    <property type="term" value="F:ATPase-coupled monoatomic cation transmembrane transporter activity"/>
    <property type="evidence" value="ECO:0007669"/>
    <property type="project" value="TreeGrafter"/>
</dbReference>
<dbReference type="InterPro" id="IPR018303">
    <property type="entry name" value="ATPase_P-typ_P_site"/>
</dbReference>
<evidence type="ECO:0000256" key="10">
    <source>
        <dbReference type="ARBA" id="ARBA00023136"/>
    </source>
</evidence>
<evidence type="ECO:0000259" key="12">
    <source>
        <dbReference type="Pfam" id="PF00122"/>
    </source>
</evidence>
<dbReference type="NCBIfam" id="TIGR01494">
    <property type="entry name" value="ATPase_P-type"/>
    <property type="match status" value="1"/>
</dbReference>
<accession>A0A1J4MJH0</accession>
<evidence type="ECO:0000256" key="8">
    <source>
        <dbReference type="ARBA" id="ARBA00022967"/>
    </source>
</evidence>
<organism evidence="13 14">
    <name type="scientific">Cryptosporidium ubiquitum</name>
    <dbReference type="NCBI Taxonomy" id="857276"/>
    <lineage>
        <taxon>Eukaryota</taxon>
        <taxon>Sar</taxon>
        <taxon>Alveolata</taxon>
        <taxon>Apicomplexa</taxon>
        <taxon>Conoidasida</taxon>
        <taxon>Coccidia</taxon>
        <taxon>Eucoccidiorida</taxon>
        <taxon>Eimeriorina</taxon>
        <taxon>Cryptosporidiidae</taxon>
        <taxon>Cryptosporidium</taxon>
    </lineage>
</organism>
<feature type="transmembrane region" description="Helical" evidence="11">
    <location>
        <begin position="1163"/>
        <end position="1186"/>
    </location>
</feature>
<dbReference type="Proteomes" id="UP000186176">
    <property type="component" value="Unassembled WGS sequence"/>
</dbReference>
<evidence type="ECO:0000313" key="13">
    <source>
        <dbReference type="EMBL" id="OII74376.1"/>
    </source>
</evidence>
<keyword evidence="5" id="KW-0547">Nucleotide-binding</keyword>
<keyword evidence="14" id="KW-1185">Reference proteome</keyword>
<feature type="transmembrane region" description="Helical" evidence="11">
    <location>
        <begin position="73"/>
        <end position="97"/>
    </location>
</feature>
<dbReference type="SUPFAM" id="SSF81653">
    <property type="entry name" value="Calcium ATPase, transduction domain A"/>
    <property type="match status" value="1"/>
</dbReference>
<evidence type="ECO:0000313" key="14">
    <source>
        <dbReference type="Proteomes" id="UP000186176"/>
    </source>
</evidence>
<evidence type="ECO:0000256" key="6">
    <source>
        <dbReference type="ARBA" id="ARBA00022840"/>
    </source>
</evidence>
<dbReference type="GO" id="GO:0016020">
    <property type="term" value="C:membrane"/>
    <property type="evidence" value="ECO:0007669"/>
    <property type="project" value="UniProtKB-SubCell"/>
</dbReference>
<dbReference type="PROSITE" id="PS00154">
    <property type="entry name" value="ATPASE_E1_E2"/>
    <property type="match status" value="1"/>
</dbReference>
<gene>
    <name evidence="13" type="ORF">cubi_01220</name>
</gene>
<feature type="transmembrane region" description="Helical" evidence="11">
    <location>
        <begin position="1192"/>
        <end position="1211"/>
    </location>
</feature>
<dbReference type="InterPro" id="IPR059000">
    <property type="entry name" value="ATPase_P-type_domA"/>
</dbReference>
<evidence type="ECO:0000256" key="11">
    <source>
        <dbReference type="SAM" id="Phobius"/>
    </source>
</evidence>
<evidence type="ECO:0000256" key="1">
    <source>
        <dbReference type="ARBA" id="ARBA00004141"/>
    </source>
</evidence>
<dbReference type="SFLD" id="SFLDS00003">
    <property type="entry name" value="Haloacid_Dehalogenase"/>
    <property type="match status" value="1"/>
</dbReference>
<feature type="transmembrane region" description="Helical" evidence="11">
    <location>
        <begin position="1287"/>
        <end position="1305"/>
    </location>
</feature>
<dbReference type="PANTHER" id="PTHR45630:SF11">
    <property type="entry name" value="CATION-TRANSPORTING P-TYPE ATPASE N-TERMINAL DOMAIN-CONTAINING PROTEIN"/>
    <property type="match status" value="1"/>
</dbReference>
<name>A0A1J4MJH0_9CRYT</name>
<dbReference type="SFLD" id="SFLDF00027">
    <property type="entry name" value="p-type_atpase"/>
    <property type="match status" value="1"/>
</dbReference>
<dbReference type="SFLD" id="SFLDG00002">
    <property type="entry name" value="C1.7:_P-type_atpase_like"/>
    <property type="match status" value="1"/>
</dbReference>
<dbReference type="GeneID" id="39978011"/>
<comment type="subcellular location">
    <subcellularLocation>
        <location evidence="1">Membrane</location>
        <topology evidence="1">Multi-pass membrane protein</topology>
    </subcellularLocation>
</comment>
<dbReference type="InterPro" id="IPR001757">
    <property type="entry name" value="P_typ_ATPase"/>
</dbReference>
<sequence length="1423" mass="160273">MAGKISSLIKIYNSLSKMNFHIPARPVISSELGLVAFISVLLAIILAYCWHLYKNANTTKQELYDGLQVGYKFSYIGYFIMILIMACLFLPFLFIILHTYDTAGCNRRELAPYWNNRALVFISLWLECFFICFFLRSTRSLFEQFFFVYCDLKDADLVSIWRKINKESDVTSKKQTKLKRVLSIFLDPFNKLSRILNDEISGYILSTVTVIIDYNCENDTFSKPYFELFCVRYWYSENLKKFTCVEDQDYSNGEVSNLTACLEKDVYSISNVSNLGQLKPNLSDLNTLERLENSEVVQSEVNETETISPIMGLSKELAYEQRQSHGKNTINIETPPLADYLFYEIINPITVFQLLVLASYTFQGYLLFAVKWVPMMIISIVANIRIHFINIENVKKLTKVASDPNVKAIRDGKLVNLDISELVPGDIIHVYENSAVPCDLLLLTGSAVVNESMLTGESAEVLKMPISECESEKISPENGPYSAKRYFLYAGTYVTAVYNNVGKGMALGSSLGSVNIKTSSTRSTDSIVNFTSSTEFSELAGIQSLALDEPSVTTALVIRTGACTLRGKIIRSILYPSKYSFDLYDQLPITWLFLSFIVAFMVFKQGSSFNWGLFTFFFALGSINSTFPLYLGILNTLSQNISSRRLFSNLKVKALIPSRIILAGKLRIMCFDKTGTLTNDRLDFVGMSPIHITNGDLNYMSISESEQADLNKKNSPEIKIQFLAKQGINYVLSDKIYAIDEIRDKFKLAFLSIRSCTSLSHSPKNFEIPKDIVTNPRNYYEKMNGNDTDKALFSVTNSFFEKSGSNEKVYIQSLYLGYEDGKQKLDIANSSLEVLRIFPFDYNKRLMSVIVHCRSSDEYYLFTKGAPESILKICIGSAGFEFKQRLDELSSQGYYIIMSCYKKIEKELINLYLTLNRNDIETELSPLGLLIFENLVRKEAPSVLKQLVDSDVLPIMVTGDSPLTGLNAALKLGIIDETYGKIAVSELLTDEIGSEFVQWRCKESKELIPDREIYTQDSKFGNLVLTGDCFNVLLREHDSSVPFFDPAGETGKTRDLDIEAASGLLQVRTKIDCIINRVGVYARMSPNNKVEVVSLFMKRGIITGMVGDGGNDCGALRISHVGLSFSKGDASLVAPFNSSTSNLNSVLEIIREGRSSLASAMSILLYLISYGIMTSMSDTLLTHFAYAAVPDISSSFVAFFAQTLILIGFLFSSPSKRLAAARPSGSIASVRFVLALLTPFATYIIGYYIMFYRLNSKPWFQPSKDFNIHLPAQNWFMRMDNIESACSWIYTAVQIIATAICYTMGSQFRSPFFKNPFILIPIIINAVVFSVLIFTGPNSFSCMFRVNCDSFSIQNTVIRIFGVKIINPSSRPFSGPNGSSIMPFSWRIEFVIICILTMFSTISLFSVITKHKEERKTSIERRF</sequence>
<keyword evidence="7" id="KW-0460">Magnesium</keyword>
<dbReference type="PRINTS" id="PR00119">
    <property type="entry name" value="CATATPASE"/>
</dbReference>
<dbReference type="PANTHER" id="PTHR45630">
    <property type="entry name" value="CATION-TRANSPORTING ATPASE-RELATED"/>
    <property type="match status" value="1"/>
</dbReference>
<dbReference type="GO" id="GO:0046872">
    <property type="term" value="F:metal ion binding"/>
    <property type="evidence" value="ECO:0007669"/>
    <property type="project" value="UniProtKB-KW"/>
</dbReference>
<dbReference type="SUPFAM" id="SSF81665">
    <property type="entry name" value="Calcium ATPase, transmembrane domain M"/>
    <property type="match status" value="1"/>
</dbReference>
<dbReference type="InterPro" id="IPR006544">
    <property type="entry name" value="P-type_TPase_V"/>
</dbReference>
<dbReference type="EMBL" id="LRBP01000012">
    <property type="protein sequence ID" value="OII74376.1"/>
    <property type="molecule type" value="Genomic_DNA"/>
</dbReference>
<evidence type="ECO:0000256" key="5">
    <source>
        <dbReference type="ARBA" id="ARBA00022741"/>
    </source>
</evidence>
<dbReference type="InterPro" id="IPR023299">
    <property type="entry name" value="ATPase_P-typ_cyto_dom_N"/>
</dbReference>
<feature type="transmembrane region" description="Helical" evidence="11">
    <location>
        <begin position="609"/>
        <end position="634"/>
    </location>
</feature>
<keyword evidence="4" id="KW-0479">Metal-binding</keyword>
<evidence type="ECO:0000256" key="2">
    <source>
        <dbReference type="ARBA" id="ARBA00006000"/>
    </source>
</evidence>
<reference evidence="13 14" key="1">
    <citation type="submission" date="2016-10" db="EMBL/GenBank/DDBJ databases">
        <title>Reductive evolution of mitochondrial metabolism and differential evolution of invasion-related proteins in Cryptosporidium.</title>
        <authorList>
            <person name="Liu S."/>
            <person name="Roellig D.M."/>
            <person name="Guo Y."/>
            <person name="Li N."/>
            <person name="Frace M.A."/>
            <person name="Tang K."/>
            <person name="Zhang L."/>
            <person name="Feng Y."/>
            <person name="Xiao L."/>
        </authorList>
    </citation>
    <scope>NUCLEOTIDE SEQUENCE [LARGE SCALE GENOMIC DNA]</scope>
    <source>
        <strain evidence="13">39726</strain>
    </source>
</reference>
<evidence type="ECO:0000256" key="9">
    <source>
        <dbReference type="ARBA" id="ARBA00022989"/>
    </source>
</evidence>
<dbReference type="GO" id="GO:0005524">
    <property type="term" value="F:ATP binding"/>
    <property type="evidence" value="ECO:0007669"/>
    <property type="project" value="UniProtKB-KW"/>
</dbReference>
<dbReference type="OrthoDB" id="289856at2759"/>
<dbReference type="InterPro" id="IPR023298">
    <property type="entry name" value="ATPase_P-typ_TM_dom_sf"/>
</dbReference>
<comment type="caution">
    <text evidence="13">The sequence shown here is derived from an EMBL/GenBank/DDBJ whole genome shotgun (WGS) entry which is preliminary data.</text>
</comment>
<keyword evidence="9 11" id="KW-1133">Transmembrane helix</keyword>
<comment type="similarity">
    <text evidence="2">Belongs to the cation transport ATPase (P-type) (TC 3.A.3) family. Type V subfamily.</text>
</comment>
<dbReference type="InterPro" id="IPR008250">
    <property type="entry name" value="ATPase_P-typ_transduc_dom_A_sf"/>
</dbReference>
<feature type="transmembrane region" description="Helical" evidence="11">
    <location>
        <begin position="32"/>
        <end position="53"/>
    </location>
</feature>
<keyword evidence="6" id="KW-0067">ATP-binding</keyword>
<feature type="transmembrane region" description="Helical" evidence="11">
    <location>
        <begin position="1317"/>
        <end position="1336"/>
    </location>
</feature>
<dbReference type="SUPFAM" id="SSF81660">
    <property type="entry name" value="Metal cation-transporting ATPase, ATP-binding domain N"/>
    <property type="match status" value="1"/>
</dbReference>
<keyword evidence="3 11" id="KW-0812">Transmembrane</keyword>
<feature type="domain" description="P-type ATPase A" evidence="12">
    <location>
        <begin position="403"/>
        <end position="495"/>
    </location>
</feature>
<evidence type="ECO:0000256" key="3">
    <source>
        <dbReference type="ARBA" id="ARBA00022692"/>
    </source>
</evidence>
<dbReference type="GO" id="GO:0140358">
    <property type="term" value="F:P-type transmembrane transporter activity"/>
    <property type="evidence" value="ECO:0007669"/>
    <property type="project" value="InterPro"/>
</dbReference>
<dbReference type="InterPro" id="IPR044492">
    <property type="entry name" value="P_typ_ATPase_HD_dom"/>
</dbReference>
<keyword evidence="10 11" id="KW-0472">Membrane</keyword>
<dbReference type="Gene3D" id="1.20.1110.10">
    <property type="entry name" value="Calcium-transporting ATPase, transmembrane domain"/>
    <property type="match status" value="1"/>
</dbReference>
<dbReference type="SUPFAM" id="SSF56784">
    <property type="entry name" value="HAD-like"/>
    <property type="match status" value="1"/>
</dbReference>
<evidence type="ECO:0000256" key="4">
    <source>
        <dbReference type="ARBA" id="ARBA00022723"/>
    </source>
</evidence>
<protein>
    <recommendedName>
        <fullName evidence="12">P-type ATPase A domain-containing protein</fullName>
    </recommendedName>
</protein>
<feature type="transmembrane region" description="Helical" evidence="11">
    <location>
        <begin position="366"/>
        <end position="386"/>
    </location>
</feature>
<dbReference type="Gene3D" id="2.70.150.10">
    <property type="entry name" value="Calcium-transporting ATPase, cytoplasmic transduction domain A"/>
    <property type="match status" value="1"/>
</dbReference>
<dbReference type="Gene3D" id="3.40.50.1000">
    <property type="entry name" value="HAD superfamily/HAD-like"/>
    <property type="match status" value="2"/>
</dbReference>
<dbReference type="Pfam" id="PF13246">
    <property type="entry name" value="Cation_ATPase"/>
    <property type="match status" value="1"/>
</dbReference>
<dbReference type="Gene3D" id="3.40.1110.10">
    <property type="entry name" value="Calcium-transporting ATPase, cytoplasmic domain N"/>
    <property type="match status" value="1"/>
</dbReference>
<dbReference type="RefSeq" id="XP_028875569.1">
    <property type="nucleotide sequence ID" value="XM_029018232.1"/>
</dbReference>
<feature type="transmembrane region" description="Helical" evidence="11">
    <location>
        <begin position="1384"/>
        <end position="1408"/>
    </location>
</feature>
<feature type="transmembrane region" description="Helical" evidence="11">
    <location>
        <begin position="117"/>
        <end position="135"/>
    </location>
</feature>
<feature type="transmembrane region" description="Helical" evidence="11">
    <location>
        <begin position="1232"/>
        <end position="1250"/>
    </location>
</feature>
<dbReference type="VEuPathDB" id="CryptoDB:cubi_01220"/>
<dbReference type="InterPro" id="IPR023214">
    <property type="entry name" value="HAD_sf"/>
</dbReference>
<keyword evidence="8" id="KW-1278">Translocase</keyword>
<feature type="transmembrane region" description="Helical" evidence="11">
    <location>
        <begin position="583"/>
        <end position="603"/>
    </location>
</feature>
<proteinExistence type="inferred from homology"/>
<dbReference type="GO" id="GO:0016887">
    <property type="term" value="F:ATP hydrolysis activity"/>
    <property type="evidence" value="ECO:0007669"/>
    <property type="project" value="InterPro"/>
</dbReference>
<evidence type="ECO:0000256" key="7">
    <source>
        <dbReference type="ARBA" id="ARBA00022842"/>
    </source>
</evidence>
<dbReference type="Pfam" id="PF00122">
    <property type="entry name" value="E1-E2_ATPase"/>
    <property type="match status" value="1"/>
</dbReference>